<keyword evidence="2" id="KW-1185">Reference proteome</keyword>
<organism evidence="1 2">
    <name type="scientific">Eretmocerus hayati</name>
    <dbReference type="NCBI Taxonomy" id="131215"/>
    <lineage>
        <taxon>Eukaryota</taxon>
        <taxon>Metazoa</taxon>
        <taxon>Ecdysozoa</taxon>
        <taxon>Arthropoda</taxon>
        <taxon>Hexapoda</taxon>
        <taxon>Insecta</taxon>
        <taxon>Pterygota</taxon>
        <taxon>Neoptera</taxon>
        <taxon>Endopterygota</taxon>
        <taxon>Hymenoptera</taxon>
        <taxon>Apocrita</taxon>
        <taxon>Proctotrupomorpha</taxon>
        <taxon>Chalcidoidea</taxon>
        <taxon>Aphelinidae</taxon>
        <taxon>Aphelininae</taxon>
        <taxon>Eretmocerus</taxon>
    </lineage>
</organism>
<sequence>MRRQEKISRRQEEKEDKRKEIRESTKIRRLPEKKGDRRKLGCYKRGKGTGKNRGSHEGCKTRMGTNGRLEFTGGKRRQEKIVEGSTGENRRITQGMKGHGNREVTGEKRRQQKFRPEEKISMRQEKQVKILGISPLEYYFEPGSLKVIFTAEGILNPGY</sequence>
<protein>
    <submittedName>
        <fullName evidence="1">Uncharacterized protein</fullName>
    </submittedName>
</protein>
<evidence type="ECO:0000313" key="1">
    <source>
        <dbReference type="EMBL" id="KAJ8679131.1"/>
    </source>
</evidence>
<reference evidence="1" key="1">
    <citation type="submission" date="2023-04" db="EMBL/GenBank/DDBJ databases">
        <title>A chromosome-level genome assembly of the parasitoid wasp Eretmocerus hayati.</title>
        <authorList>
            <person name="Zhong Y."/>
            <person name="Liu S."/>
            <person name="Liu Y."/>
        </authorList>
    </citation>
    <scope>NUCLEOTIDE SEQUENCE</scope>
    <source>
        <strain evidence="1">ZJU_SS_LIU_2023</strain>
    </source>
</reference>
<name>A0ACC2P6S7_9HYME</name>
<proteinExistence type="predicted"/>
<gene>
    <name evidence="1" type="ORF">QAD02_014918</name>
</gene>
<dbReference type="Proteomes" id="UP001239111">
    <property type="component" value="Chromosome 2"/>
</dbReference>
<comment type="caution">
    <text evidence="1">The sequence shown here is derived from an EMBL/GenBank/DDBJ whole genome shotgun (WGS) entry which is preliminary data.</text>
</comment>
<evidence type="ECO:0000313" key="2">
    <source>
        <dbReference type="Proteomes" id="UP001239111"/>
    </source>
</evidence>
<accession>A0ACC2P6S7</accession>
<dbReference type="EMBL" id="CM056742">
    <property type="protein sequence ID" value="KAJ8679131.1"/>
    <property type="molecule type" value="Genomic_DNA"/>
</dbReference>